<comment type="similarity">
    <text evidence="1">Belongs to the bacterial ribosomal protein bL9 family.</text>
</comment>
<dbReference type="InterPro" id="IPR020594">
    <property type="entry name" value="Ribosomal_bL9_bac/chp"/>
</dbReference>
<dbReference type="AlphaFoldDB" id="A0A3B0YNK0"/>
<dbReference type="Gene3D" id="3.10.430.100">
    <property type="entry name" value="Ribosomal protein L9, C-terminal domain"/>
    <property type="match status" value="1"/>
</dbReference>
<dbReference type="GO" id="GO:0003735">
    <property type="term" value="F:structural constituent of ribosome"/>
    <property type="evidence" value="ECO:0007669"/>
    <property type="project" value="InterPro"/>
</dbReference>
<dbReference type="GO" id="GO:0006412">
    <property type="term" value="P:translation"/>
    <property type="evidence" value="ECO:0007669"/>
    <property type="project" value="InterPro"/>
</dbReference>
<dbReference type="PANTHER" id="PTHR21368">
    <property type="entry name" value="50S RIBOSOMAL PROTEIN L9"/>
    <property type="match status" value="1"/>
</dbReference>
<dbReference type="PROSITE" id="PS00651">
    <property type="entry name" value="RIBOSOMAL_L9"/>
    <property type="match status" value="1"/>
</dbReference>
<reference evidence="7" key="1">
    <citation type="submission" date="2018-06" db="EMBL/GenBank/DDBJ databases">
        <authorList>
            <person name="Zhirakovskaya E."/>
        </authorList>
    </citation>
    <scope>NUCLEOTIDE SEQUENCE</scope>
</reference>
<evidence type="ECO:0000313" key="7">
    <source>
        <dbReference type="EMBL" id="VAW75859.1"/>
    </source>
</evidence>
<dbReference type="SUPFAM" id="SSF55658">
    <property type="entry name" value="L9 N-domain-like"/>
    <property type="match status" value="1"/>
</dbReference>
<evidence type="ECO:0000259" key="6">
    <source>
        <dbReference type="PROSITE" id="PS00651"/>
    </source>
</evidence>
<organism evidence="7">
    <name type="scientific">hydrothermal vent metagenome</name>
    <dbReference type="NCBI Taxonomy" id="652676"/>
    <lineage>
        <taxon>unclassified sequences</taxon>
        <taxon>metagenomes</taxon>
        <taxon>ecological metagenomes</taxon>
    </lineage>
</organism>
<accession>A0A3B0YNK0</accession>
<dbReference type="GO" id="GO:0019843">
    <property type="term" value="F:rRNA binding"/>
    <property type="evidence" value="ECO:0007669"/>
    <property type="project" value="UniProtKB-KW"/>
</dbReference>
<dbReference type="InterPro" id="IPR020069">
    <property type="entry name" value="Ribosomal_bL9_C"/>
</dbReference>
<dbReference type="Pfam" id="PF01281">
    <property type="entry name" value="Ribosomal_L9_N"/>
    <property type="match status" value="1"/>
</dbReference>
<evidence type="ECO:0000256" key="5">
    <source>
        <dbReference type="ARBA" id="ARBA00023274"/>
    </source>
</evidence>
<dbReference type="InterPro" id="IPR036935">
    <property type="entry name" value="Ribosomal_bL9_N_sf"/>
</dbReference>
<dbReference type="GO" id="GO:1990904">
    <property type="term" value="C:ribonucleoprotein complex"/>
    <property type="evidence" value="ECO:0007669"/>
    <property type="project" value="UniProtKB-KW"/>
</dbReference>
<evidence type="ECO:0000256" key="2">
    <source>
        <dbReference type="ARBA" id="ARBA00022730"/>
    </source>
</evidence>
<keyword evidence="2" id="KW-0699">rRNA-binding</keyword>
<feature type="domain" description="Ribosomal protein L9" evidence="6">
    <location>
        <begin position="13"/>
        <end position="40"/>
    </location>
</feature>
<dbReference type="NCBIfam" id="TIGR00158">
    <property type="entry name" value="L9"/>
    <property type="match status" value="1"/>
</dbReference>
<protein>
    <submittedName>
        <fullName evidence="7">LSU ribosomal protein L9p</fullName>
    </submittedName>
</protein>
<proteinExistence type="inferred from homology"/>
<dbReference type="InterPro" id="IPR009027">
    <property type="entry name" value="Ribosomal_bL9/RNase_H1_N"/>
</dbReference>
<keyword evidence="3" id="KW-0694">RNA-binding</keyword>
<evidence type="ECO:0000256" key="4">
    <source>
        <dbReference type="ARBA" id="ARBA00022980"/>
    </source>
</evidence>
<keyword evidence="5" id="KW-0687">Ribonucleoprotein</keyword>
<dbReference type="HAMAP" id="MF_00503">
    <property type="entry name" value="Ribosomal_bL9"/>
    <property type="match status" value="1"/>
</dbReference>
<name>A0A3B0YNK0_9ZZZZ</name>
<dbReference type="InterPro" id="IPR020070">
    <property type="entry name" value="Ribosomal_bL9_N"/>
</dbReference>
<keyword evidence="4 7" id="KW-0689">Ribosomal protein</keyword>
<gene>
    <name evidence="7" type="ORF">MNBD_GAMMA15-2529</name>
</gene>
<evidence type="ECO:0000256" key="1">
    <source>
        <dbReference type="ARBA" id="ARBA00010605"/>
    </source>
</evidence>
<dbReference type="Gene3D" id="3.40.5.10">
    <property type="entry name" value="Ribosomal protein L9, N-terminal domain"/>
    <property type="match status" value="1"/>
</dbReference>
<dbReference type="Pfam" id="PF03948">
    <property type="entry name" value="Ribosomal_L9_C"/>
    <property type="match status" value="1"/>
</dbReference>
<dbReference type="SUPFAM" id="SSF55653">
    <property type="entry name" value="Ribosomal protein L9 C-domain"/>
    <property type="match status" value="1"/>
</dbReference>
<dbReference type="EMBL" id="UOFN01000051">
    <property type="protein sequence ID" value="VAW75859.1"/>
    <property type="molecule type" value="Genomic_DNA"/>
</dbReference>
<evidence type="ECO:0000256" key="3">
    <source>
        <dbReference type="ARBA" id="ARBA00022884"/>
    </source>
</evidence>
<dbReference type="InterPro" id="IPR036791">
    <property type="entry name" value="Ribosomal_bL9_C_sf"/>
</dbReference>
<sequence length="148" mass="15988">MEVILLEKVENLGNLGDRVNVKAGYGRNFLIPSGKATPATEAHIKAFEERRAELEKAATDTLATAEARRDKLVDMSITIAAKAGEEGKLFGSIGAIDIAESIGAAGVEIERNEVRLPEGAFRHLGEFKVQLHLHSDVDIEIALVIEAE</sequence>
<dbReference type="InterPro" id="IPR000244">
    <property type="entry name" value="Ribosomal_bL9"/>
</dbReference>
<dbReference type="GO" id="GO:0005840">
    <property type="term" value="C:ribosome"/>
    <property type="evidence" value="ECO:0007669"/>
    <property type="project" value="UniProtKB-KW"/>
</dbReference>